<dbReference type="PATRIC" id="fig|1278073.3.peg.2938"/>
<feature type="transmembrane region" description="Helical" evidence="1">
    <location>
        <begin position="7"/>
        <end position="24"/>
    </location>
</feature>
<evidence type="ECO:0000256" key="1">
    <source>
        <dbReference type="SAM" id="Phobius"/>
    </source>
</evidence>
<evidence type="ECO:0008006" key="4">
    <source>
        <dbReference type="Google" id="ProtNLM"/>
    </source>
</evidence>
<keyword evidence="1" id="KW-1133">Transmembrane helix</keyword>
<sequence>MNGRRGWRVVAGVVMSFVLVWLLGCERQVPASMSVLELASPPPTLPPSLDGTGRVRVRVLSAKDQRPLAGVTVALLRDEWREDPRLPLESAMTDGEGIARFSAAPAGVFTLCARGARHGEFCEVDVGLVAGGTVSSTLLLPPGASIRGQFLHSDGSPAVGVRLMAVSGESDPWPRMPTQAVTDFLGNYHLDGVTPGWSNIYLFAPVVFPFSTEGQYTNRVVETVGEMDAQLDLRLGDFVHVSVKPQLRHVRGGAFNPSVSSVSMESVWGSIPLELREDGSWTGRVEAGVHVAEVLASSKGTHFDVERAVSLTSEWSVVIPVKHVSFVPETKEDPGWWPGSGGATEYFELAGHVFLPDGRPASGVRITIRQSGGPTRCGNGPFVHRHARFEGSGFAVKVPTYQRFVEAWLDNGYAGSRTISGRAGERVVADIQLEEAGAVAGRVGFIPSPTYLQAPYFSFGDGEYHLLKHVAEDGRFVVAGIPPGRYSMRVEQSSKTYQFDVQAGVATELGYLPLDQLER</sequence>
<dbReference type="EMBL" id="CP004025">
    <property type="protein sequence ID" value="AGC44200.1"/>
    <property type="molecule type" value="Genomic_DNA"/>
</dbReference>
<protein>
    <recommendedName>
        <fullName evidence="4">Lipoprotein</fullName>
    </recommendedName>
</protein>
<dbReference type="PROSITE" id="PS51257">
    <property type="entry name" value="PROKAR_LIPOPROTEIN"/>
    <property type="match status" value="1"/>
</dbReference>
<proteinExistence type="predicted"/>
<keyword evidence="1" id="KW-0472">Membrane</keyword>
<dbReference type="KEGG" id="msd:MYSTI_02884"/>
<name>L7U8N5_MYXSD</name>
<dbReference type="AlphaFoldDB" id="L7U8N5"/>
<keyword evidence="3" id="KW-1185">Reference proteome</keyword>
<dbReference type="Proteomes" id="UP000011131">
    <property type="component" value="Chromosome"/>
</dbReference>
<reference evidence="2 3" key="1">
    <citation type="journal article" date="2013" name="Genome Announc.">
        <title>Complete genome sequence of Myxococcus stipitatus strain DSM 14675, a fruiting myxobacterium.</title>
        <authorList>
            <person name="Huntley S."/>
            <person name="Kneip S."/>
            <person name="Treuner-Lange A."/>
            <person name="Sogaard-Andersen L."/>
        </authorList>
    </citation>
    <scope>NUCLEOTIDE SEQUENCE [LARGE SCALE GENOMIC DNA]</scope>
    <source>
        <strain evidence="3">DSM 14675 / JCM 12634 / Mx s8</strain>
    </source>
</reference>
<dbReference type="HOGENOM" id="CLU_524598_0_0_7"/>
<organism evidence="2 3">
    <name type="scientific">Myxococcus stipitatus (strain DSM 14675 / JCM 12634 / Mx s8)</name>
    <dbReference type="NCBI Taxonomy" id="1278073"/>
    <lineage>
        <taxon>Bacteria</taxon>
        <taxon>Pseudomonadati</taxon>
        <taxon>Myxococcota</taxon>
        <taxon>Myxococcia</taxon>
        <taxon>Myxococcales</taxon>
        <taxon>Cystobacterineae</taxon>
        <taxon>Myxococcaceae</taxon>
        <taxon>Myxococcus</taxon>
    </lineage>
</organism>
<gene>
    <name evidence="2" type="ordered locus">MYSTI_02884</name>
</gene>
<evidence type="ECO:0000313" key="3">
    <source>
        <dbReference type="Proteomes" id="UP000011131"/>
    </source>
</evidence>
<accession>L7U8N5</accession>
<evidence type="ECO:0000313" key="2">
    <source>
        <dbReference type="EMBL" id="AGC44200.1"/>
    </source>
</evidence>
<keyword evidence="1" id="KW-0812">Transmembrane</keyword>